<dbReference type="Gene3D" id="3.30.70.2700">
    <property type="match status" value="1"/>
</dbReference>
<proteinExistence type="predicted"/>
<reference evidence="1 2" key="1">
    <citation type="submission" date="2010-03" db="EMBL/GenBank/DDBJ databases">
        <title>The genome sequence of Eubacterium cylindroides T2-87.</title>
        <authorList>
            <consortium name="metaHIT consortium -- http://www.metahit.eu/"/>
            <person name="Pajon A."/>
            <person name="Turner K."/>
            <person name="Parkhill J."/>
            <person name="Duncan S."/>
            <person name="Flint H."/>
        </authorList>
    </citation>
    <scope>NUCLEOTIDE SEQUENCE [LARGE SCALE GENOMIC DNA]</scope>
    <source>
        <strain evidence="1 2">T2-87</strain>
    </source>
</reference>
<organism evidence="1 2">
    <name type="scientific">Faecalitalea cylindroides T2-87</name>
    <dbReference type="NCBI Taxonomy" id="717960"/>
    <lineage>
        <taxon>Bacteria</taxon>
        <taxon>Bacillati</taxon>
        <taxon>Bacillota</taxon>
        <taxon>Erysipelotrichia</taxon>
        <taxon>Erysipelotrichales</taxon>
        <taxon>Erysipelotrichaceae</taxon>
        <taxon>Faecalitalea</taxon>
    </lineage>
</organism>
<name>D4JD32_9FIRM</name>
<dbReference type="Proteomes" id="UP000008801">
    <property type="component" value="Chromosome"/>
</dbReference>
<protein>
    <submittedName>
        <fullName evidence="1">Uncharacterized protein</fullName>
    </submittedName>
</protein>
<dbReference type="HOGENOM" id="CLU_2879198_0_0_9"/>
<evidence type="ECO:0000313" key="1">
    <source>
        <dbReference type="EMBL" id="CBK88104.1"/>
    </source>
</evidence>
<evidence type="ECO:0000313" key="2">
    <source>
        <dbReference type="Proteomes" id="UP000008801"/>
    </source>
</evidence>
<sequence length="63" mass="7524">MIRVFQVKCAYENEAEAQLIKKLHIKKEDLLGYTIHRRSVDARHQKVLFSYVIDCSLKNEKKF</sequence>
<gene>
    <name evidence="1" type="ORF">EC1_04140</name>
</gene>
<dbReference type="EMBL" id="FP929041">
    <property type="protein sequence ID" value="CBK88104.1"/>
    <property type="molecule type" value="Genomic_DNA"/>
</dbReference>
<reference evidence="1 2" key="2">
    <citation type="submission" date="2010-03" db="EMBL/GenBank/DDBJ databases">
        <authorList>
            <person name="Pajon A."/>
        </authorList>
    </citation>
    <scope>NUCLEOTIDE SEQUENCE [LARGE SCALE GENOMIC DNA]</scope>
    <source>
        <strain evidence="1 2">T2-87</strain>
    </source>
</reference>
<accession>D4JD32</accession>
<dbReference type="AlphaFoldDB" id="D4JD32"/>
<dbReference type="KEGG" id="euc:EC1_04140"/>